<sequence length="170" mass="19528">MAIYKEDETGCPFTYRVEAVTKVVDGDTLDCVFDLGFDVMVKHRVRMLGIDTPESRTRSLNEKVYGLLSKAALKSWVHWAVMSDRDDIDIEIRCPESDSRGKFGRILGEVWVNCNAEGEYGGWTNVNKWLCENGHAVGYWGQNKDDVKPEHWANREFLAEHGKQDLLQWD</sequence>
<organism evidence="2">
    <name type="scientific">marine metagenome</name>
    <dbReference type="NCBI Taxonomy" id="408172"/>
    <lineage>
        <taxon>unclassified sequences</taxon>
        <taxon>metagenomes</taxon>
        <taxon>ecological metagenomes</taxon>
    </lineage>
</organism>
<evidence type="ECO:0000259" key="1">
    <source>
        <dbReference type="PROSITE" id="PS50830"/>
    </source>
</evidence>
<feature type="domain" description="TNase-like" evidence="1">
    <location>
        <begin position="20"/>
        <end position="169"/>
    </location>
</feature>
<gene>
    <name evidence="2" type="ORF">METZ01_LOCUS77377</name>
</gene>
<dbReference type="InterPro" id="IPR016071">
    <property type="entry name" value="Staphylococal_nuclease_OB-fold"/>
</dbReference>
<protein>
    <recommendedName>
        <fullName evidence="1">TNase-like domain-containing protein</fullName>
    </recommendedName>
</protein>
<accession>A0A381UD21</accession>
<dbReference type="PROSITE" id="PS50830">
    <property type="entry name" value="TNASE_3"/>
    <property type="match status" value="1"/>
</dbReference>
<dbReference type="Gene3D" id="2.40.50.90">
    <property type="match status" value="1"/>
</dbReference>
<evidence type="ECO:0000313" key="2">
    <source>
        <dbReference type="EMBL" id="SVA24523.1"/>
    </source>
</evidence>
<dbReference type="SMART" id="SM00318">
    <property type="entry name" value="SNc"/>
    <property type="match status" value="1"/>
</dbReference>
<proteinExistence type="predicted"/>
<reference evidence="2" key="1">
    <citation type="submission" date="2018-05" db="EMBL/GenBank/DDBJ databases">
        <authorList>
            <person name="Lanie J.A."/>
            <person name="Ng W.-L."/>
            <person name="Kazmierczak K.M."/>
            <person name="Andrzejewski T.M."/>
            <person name="Davidsen T.M."/>
            <person name="Wayne K.J."/>
            <person name="Tettelin H."/>
            <person name="Glass J.I."/>
            <person name="Rusch D."/>
            <person name="Podicherti R."/>
            <person name="Tsui H.-C.T."/>
            <person name="Winkler M.E."/>
        </authorList>
    </citation>
    <scope>NUCLEOTIDE SEQUENCE</scope>
</reference>
<dbReference type="AlphaFoldDB" id="A0A381UD21"/>
<dbReference type="InterPro" id="IPR035437">
    <property type="entry name" value="SNase_OB-fold_sf"/>
</dbReference>
<dbReference type="EMBL" id="UINC01005944">
    <property type="protein sequence ID" value="SVA24523.1"/>
    <property type="molecule type" value="Genomic_DNA"/>
</dbReference>
<name>A0A381UD21_9ZZZZ</name>
<dbReference type="SUPFAM" id="SSF50199">
    <property type="entry name" value="Staphylococcal nuclease"/>
    <property type="match status" value="1"/>
</dbReference>
<dbReference type="Pfam" id="PF00565">
    <property type="entry name" value="SNase"/>
    <property type="match status" value="1"/>
</dbReference>